<evidence type="ECO:0000256" key="5">
    <source>
        <dbReference type="ARBA" id="ARBA00038359"/>
    </source>
</evidence>
<feature type="compositionally biased region" description="Polar residues" evidence="6">
    <location>
        <begin position="307"/>
        <end position="329"/>
    </location>
</feature>
<evidence type="ECO:0000313" key="9">
    <source>
        <dbReference type="EMBL" id="CAF9938788.1"/>
    </source>
</evidence>
<reference evidence="9" key="1">
    <citation type="submission" date="2021-03" db="EMBL/GenBank/DDBJ databases">
        <authorList>
            <person name="Tagirdzhanova G."/>
        </authorList>
    </citation>
    <scope>NUCLEOTIDE SEQUENCE</scope>
</reference>
<sequence length="402" mass="44573">MADQLAKLDPIQLSKMSSANPPPGVTVDFDGQNPLETISIAVTSVFIGLAIFFVAIRACVKMKKYSKTSWDDVTCVVGLLGTLVYWIVFLLQVVNEGFGRHLWNVPLIITLSDAFFKLGFLGDWLCNVAYLFIKTTFFIIYWNIFKPSRWLRIGIIGGALTFSIVYIAFIIASLVGAAPKPGQTWFQAYTEPRVAIGIKLSIPLAAWALVSDIYVIVLPISGVLQLQLSKQRKLGLSMCFMAGIGAIVCSSLSLYYRTLFQNDDVTYTVVYAEILVIVELSVGICITCMPATSVLLRHALPHATKLTSKTTSHANKLRNTLPSSRSISSPGDDREKKTNYTKRQYGSLGDRELVYDGKGSHEFELYSAQSVKTHVTTGPLEDHYDSKIHLRLDLEQGWKGHS</sequence>
<evidence type="ECO:0000256" key="2">
    <source>
        <dbReference type="ARBA" id="ARBA00022692"/>
    </source>
</evidence>
<dbReference type="GO" id="GO:0016020">
    <property type="term" value="C:membrane"/>
    <property type="evidence" value="ECO:0007669"/>
    <property type="project" value="UniProtKB-SubCell"/>
</dbReference>
<feature type="transmembrane region" description="Helical" evidence="7">
    <location>
        <begin position="72"/>
        <end position="94"/>
    </location>
</feature>
<gene>
    <name evidence="9" type="ORF">HETSPECPRED_001196</name>
</gene>
<dbReference type="PANTHER" id="PTHR33048:SF158">
    <property type="entry name" value="MEMBRANE PROTEIN PTH11-LIKE, PUTATIVE-RELATED"/>
    <property type="match status" value="1"/>
</dbReference>
<organism evidence="9 10">
    <name type="scientific">Heterodermia speciosa</name>
    <dbReference type="NCBI Taxonomy" id="116794"/>
    <lineage>
        <taxon>Eukaryota</taxon>
        <taxon>Fungi</taxon>
        <taxon>Dikarya</taxon>
        <taxon>Ascomycota</taxon>
        <taxon>Pezizomycotina</taxon>
        <taxon>Lecanoromycetes</taxon>
        <taxon>OSLEUM clade</taxon>
        <taxon>Lecanoromycetidae</taxon>
        <taxon>Caliciales</taxon>
        <taxon>Physciaceae</taxon>
        <taxon>Heterodermia</taxon>
    </lineage>
</organism>
<dbReference type="AlphaFoldDB" id="A0A8H3J183"/>
<evidence type="ECO:0000256" key="3">
    <source>
        <dbReference type="ARBA" id="ARBA00022989"/>
    </source>
</evidence>
<feature type="transmembrane region" description="Helical" evidence="7">
    <location>
        <begin position="114"/>
        <end position="133"/>
    </location>
</feature>
<comment type="subcellular location">
    <subcellularLocation>
        <location evidence="1">Membrane</location>
        <topology evidence="1">Multi-pass membrane protein</topology>
    </subcellularLocation>
</comment>
<keyword evidence="2 7" id="KW-0812">Transmembrane</keyword>
<keyword evidence="4 7" id="KW-0472">Membrane</keyword>
<dbReference type="PANTHER" id="PTHR33048">
    <property type="entry name" value="PTH11-LIKE INTEGRAL MEMBRANE PROTEIN (AFU_ORTHOLOGUE AFUA_5G11245)"/>
    <property type="match status" value="1"/>
</dbReference>
<comment type="caution">
    <text evidence="9">The sequence shown here is derived from an EMBL/GenBank/DDBJ whole genome shotgun (WGS) entry which is preliminary data.</text>
</comment>
<keyword evidence="3 7" id="KW-1133">Transmembrane helix</keyword>
<dbReference type="InterPro" id="IPR049326">
    <property type="entry name" value="Rhodopsin_dom_fungi"/>
</dbReference>
<dbReference type="OrthoDB" id="444631at2759"/>
<keyword evidence="10" id="KW-1185">Reference proteome</keyword>
<evidence type="ECO:0000256" key="1">
    <source>
        <dbReference type="ARBA" id="ARBA00004141"/>
    </source>
</evidence>
<feature type="region of interest" description="Disordered" evidence="6">
    <location>
        <begin position="307"/>
        <end position="342"/>
    </location>
</feature>
<proteinExistence type="inferred from homology"/>
<feature type="transmembrane region" description="Helical" evidence="7">
    <location>
        <begin position="236"/>
        <end position="256"/>
    </location>
</feature>
<name>A0A8H3J183_9LECA</name>
<feature type="transmembrane region" description="Helical" evidence="7">
    <location>
        <begin position="268"/>
        <end position="296"/>
    </location>
</feature>
<evidence type="ECO:0000256" key="7">
    <source>
        <dbReference type="SAM" id="Phobius"/>
    </source>
</evidence>
<feature type="transmembrane region" description="Helical" evidence="7">
    <location>
        <begin position="153"/>
        <end position="178"/>
    </location>
</feature>
<accession>A0A8H3J183</accession>
<protein>
    <recommendedName>
        <fullName evidence="8">Rhodopsin domain-containing protein</fullName>
    </recommendedName>
</protein>
<evidence type="ECO:0000259" key="8">
    <source>
        <dbReference type="Pfam" id="PF20684"/>
    </source>
</evidence>
<comment type="similarity">
    <text evidence="5">Belongs to the SAT4 family.</text>
</comment>
<evidence type="ECO:0000256" key="4">
    <source>
        <dbReference type="ARBA" id="ARBA00023136"/>
    </source>
</evidence>
<dbReference type="Proteomes" id="UP000664521">
    <property type="component" value="Unassembled WGS sequence"/>
</dbReference>
<dbReference type="EMBL" id="CAJPDS010000119">
    <property type="protein sequence ID" value="CAF9938788.1"/>
    <property type="molecule type" value="Genomic_DNA"/>
</dbReference>
<feature type="transmembrane region" description="Helical" evidence="7">
    <location>
        <begin position="38"/>
        <end position="60"/>
    </location>
</feature>
<evidence type="ECO:0000313" key="10">
    <source>
        <dbReference type="Proteomes" id="UP000664521"/>
    </source>
</evidence>
<evidence type="ECO:0000256" key="6">
    <source>
        <dbReference type="SAM" id="MobiDB-lite"/>
    </source>
</evidence>
<dbReference type="Pfam" id="PF20684">
    <property type="entry name" value="Fung_rhodopsin"/>
    <property type="match status" value="1"/>
</dbReference>
<feature type="transmembrane region" description="Helical" evidence="7">
    <location>
        <begin position="198"/>
        <end position="224"/>
    </location>
</feature>
<feature type="domain" description="Rhodopsin" evidence="8">
    <location>
        <begin position="57"/>
        <end position="297"/>
    </location>
</feature>
<dbReference type="InterPro" id="IPR052337">
    <property type="entry name" value="SAT4-like"/>
</dbReference>